<keyword evidence="6" id="KW-0175">Coiled coil</keyword>
<dbReference type="Pfam" id="PF00010">
    <property type="entry name" value="HLH"/>
    <property type="match status" value="1"/>
</dbReference>
<evidence type="ECO:0000256" key="6">
    <source>
        <dbReference type="SAM" id="Coils"/>
    </source>
</evidence>
<dbReference type="PROSITE" id="PS50888">
    <property type="entry name" value="BHLH"/>
    <property type="match status" value="1"/>
</dbReference>
<protein>
    <submittedName>
        <fullName evidence="9">Transcription factor AP-4</fullName>
    </submittedName>
</protein>
<feature type="region of interest" description="Disordered" evidence="7">
    <location>
        <begin position="137"/>
        <end position="157"/>
    </location>
</feature>
<evidence type="ECO:0000259" key="8">
    <source>
        <dbReference type="PROSITE" id="PS50888"/>
    </source>
</evidence>
<keyword evidence="4" id="KW-0804">Transcription</keyword>
<accession>A0A2B4RNI8</accession>
<sequence length="266" mass="30181">MDFQEYNEEITKRSSNCNVRNTDKARRLNANMIERRRMQNINLGFTSLKRLLPPTEKKQTKAAILQQAVQHILRLQRTVVQVRENNNILRENLADERKQSQCCRSQLRMLMNENYTRKNTGEIDPLLSLTVQVKGQELTSSREDPGDSALNRWSCSPHSNAGTTYKGYSAVDLPSCHNPRKKDLDSVVGKRCDSDEKKDHGGRLNQFVRNSRHDARGDEPAPSNPEVSVGSFPSTRDTSDAGTSGHRLRGNNLHCILDAINLIEKK</sequence>
<comment type="subcellular location">
    <subcellularLocation>
        <location evidence="1">Nucleus</location>
    </subcellularLocation>
</comment>
<dbReference type="SUPFAM" id="SSF47459">
    <property type="entry name" value="HLH, helix-loop-helix DNA-binding domain"/>
    <property type="match status" value="1"/>
</dbReference>
<dbReference type="InterPro" id="IPR011598">
    <property type="entry name" value="bHLH_dom"/>
</dbReference>
<feature type="compositionally biased region" description="Basic and acidic residues" evidence="7">
    <location>
        <begin position="181"/>
        <end position="202"/>
    </location>
</feature>
<dbReference type="Gene3D" id="4.10.280.10">
    <property type="entry name" value="Helix-loop-helix DNA-binding domain"/>
    <property type="match status" value="1"/>
</dbReference>
<evidence type="ECO:0000256" key="4">
    <source>
        <dbReference type="ARBA" id="ARBA00023163"/>
    </source>
</evidence>
<evidence type="ECO:0000256" key="5">
    <source>
        <dbReference type="ARBA" id="ARBA00023242"/>
    </source>
</evidence>
<dbReference type="GO" id="GO:0000978">
    <property type="term" value="F:RNA polymerase II cis-regulatory region sequence-specific DNA binding"/>
    <property type="evidence" value="ECO:0007669"/>
    <property type="project" value="TreeGrafter"/>
</dbReference>
<evidence type="ECO:0000256" key="3">
    <source>
        <dbReference type="ARBA" id="ARBA00023125"/>
    </source>
</evidence>
<feature type="domain" description="BHLH" evidence="8">
    <location>
        <begin position="25"/>
        <end position="75"/>
    </location>
</feature>
<evidence type="ECO:0000313" key="10">
    <source>
        <dbReference type="Proteomes" id="UP000225706"/>
    </source>
</evidence>
<dbReference type="OrthoDB" id="5778525at2759"/>
<dbReference type="SMART" id="SM00353">
    <property type="entry name" value="HLH"/>
    <property type="match status" value="1"/>
</dbReference>
<evidence type="ECO:0000256" key="1">
    <source>
        <dbReference type="ARBA" id="ARBA00004123"/>
    </source>
</evidence>
<comment type="caution">
    <text evidence="9">The sequence shown here is derived from an EMBL/GenBank/DDBJ whole genome shotgun (WGS) entry which is preliminary data.</text>
</comment>
<proteinExistence type="predicted"/>
<feature type="coiled-coil region" evidence="6">
    <location>
        <begin position="72"/>
        <end position="99"/>
    </location>
</feature>
<dbReference type="GO" id="GO:0000981">
    <property type="term" value="F:DNA-binding transcription factor activity, RNA polymerase II-specific"/>
    <property type="evidence" value="ECO:0007669"/>
    <property type="project" value="TreeGrafter"/>
</dbReference>
<dbReference type="GO" id="GO:0005634">
    <property type="term" value="C:nucleus"/>
    <property type="evidence" value="ECO:0007669"/>
    <property type="project" value="UniProtKB-SubCell"/>
</dbReference>
<keyword evidence="5" id="KW-0539">Nucleus</keyword>
<organism evidence="9 10">
    <name type="scientific">Stylophora pistillata</name>
    <name type="common">Smooth cauliflower coral</name>
    <dbReference type="NCBI Taxonomy" id="50429"/>
    <lineage>
        <taxon>Eukaryota</taxon>
        <taxon>Metazoa</taxon>
        <taxon>Cnidaria</taxon>
        <taxon>Anthozoa</taxon>
        <taxon>Hexacorallia</taxon>
        <taxon>Scleractinia</taxon>
        <taxon>Astrocoeniina</taxon>
        <taxon>Pocilloporidae</taxon>
        <taxon>Stylophora</taxon>
    </lineage>
</organism>
<reference evidence="10" key="1">
    <citation type="journal article" date="2017" name="bioRxiv">
        <title>Comparative analysis of the genomes of Stylophora pistillata and Acropora digitifera provides evidence for extensive differences between species of corals.</title>
        <authorList>
            <person name="Voolstra C.R."/>
            <person name="Li Y."/>
            <person name="Liew Y.J."/>
            <person name="Baumgarten S."/>
            <person name="Zoccola D."/>
            <person name="Flot J.-F."/>
            <person name="Tambutte S."/>
            <person name="Allemand D."/>
            <person name="Aranda M."/>
        </authorList>
    </citation>
    <scope>NUCLEOTIDE SEQUENCE [LARGE SCALE GENOMIC DNA]</scope>
</reference>
<keyword evidence="10" id="KW-1185">Reference proteome</keyword>
<dbReference type="PANTHER" id="PTHR15741">
    <property type="entry name" value="BASIC HELIX-LOOP-HELIX ZIP TRANSCRIPTION FACTOR"/>
    <property type="match status" value="1"/>
</dbReference>
<evidence type="ECO:0000256" key="2">
    <source>
        <dbReference type="ARBA" id="ARBA00023015"/>
    </source>
</evidence>
<evidence type="ECO:0000256" key="7">
    <source>
        <dbReference type="SAM" id="MobiDB-lite"/>
    </source>
</evidence>
<dbReference type="InterPro" id="IPR036638">
    <property type="entry name" value="HLH_DNA-bd_sf"/>
</dbReference>
<dbReference type="InterPro" id="IPR052207">
    <property type="entry name" value="Max-like/E-box_TFs"/>
</dbReference>
<dbReference type="GO" id="GO:0046983">
    <property type="term" value="F:protein dimerization activity"/>
    <property type="evidence" value="ECO:0007669"/>
    <property type="project" value="InterPro"/>
</dbReference>
<feature type="region of interest" description="Disordered" evidence="7">
    <location>
        <begin position="179"/>
        <end position="248"/>
    </location>
</feature>
<evidence type="ECO:0000313" key="9">
    <source>
        <dbReference type="EMBL" id="PFX18736.1"/>
    </source>
</evidence>
<dbReference type="AlphaFoldDB" id="A0A2B4RNI8"/>
<dbReference type="Proteomes" id="UP000225706">
    <property type="component" value="Unassembled WGS sequence"/>
</dbReference>
<gene>
    <name evidence="9" type="primary">TFAP4</name>
    <name evidence="9" type="ORF">AWC38_SpisGene16880</name>
</gene>
<keyword evidence="2" id="KW-0805">Transcription regulation</keyword>
<feature type="compositionally biased region" description="Polar residues" evidence="7">
    <location>
        <begin position="231"/>
        <end position="242"/>
    </location>
</feature>
<keyword evidence="3" id="KW-0238">DNA-binding</keyword>
<dbReference type="EMBL" id="LSMT01000395">
    <property type="protein sequence ID" value="PFX18736.1"/>
    <property type="molecule type" value="Genomic_DNA"/>
</dbReference>
<dbReference type="PANTHER" id="PTHR15741:SF27">
    <property type="entry name" value="TRANSCRIPTION FACTOR AP-4"/>
    <property type="match status" value="1"/>
</dbReference>
<name>A0A2B4RNI8_STYPI</name>